<protein>
    <submittedName>
        <fullName evidence="1">Uncharacterized protein</fullName>
    </submittedName>
</protein>
<evidence type="ECO:0000313" key="1">
    <source>
        <dbReference type="EMBL" id="QSF43407.1"/>
    </source>
</evidence>
<dbReference type="Proteomes" id="UP000663452">
    <property type="component" value="Chromosome"/>
</dbReference>
<dbReference type="EMBL" id="CP070969">
    <property type="protein sequence ID" value="QSF43407.1"/>
    <property type="molecule type" value="Genomic_DNA"/>
</dbReference>
<gene>
    <name evidence="1" type="ORF">JRJ22_19265</name>
</gene>
<dbReference type="RefSeq" id="WP_206101040.1">
    <property type="nucleotide sequence ID" value="NZ_CP070969.1"/>
</dbReference>
<organism evidence="1 2">
    <name type="scientific">Paenibacillus tianjinensis</name>
    <dbReference type="NCBI Taxonomy" id="2810347"/>
    <lineage>
        <taxon>Bacteria</taxon>
        <taxon>Bacillati</taxon>
        <taxon>Bacillota</taxon>
        <taxon>Bacilli</taxon>
        <taxon>Bacillales</taxon>
        <taxon>Paenibacillaceae</taxon>
        <taxon>Paenibacillus</taxon>
    </lineage>
</organism>
<evidence type="ECO:0000313" key="2">
    <source>
        <dbReference type="Proteomes" id="UP000663452"/>
    </source>
</evidence>
<reference evidence="1 2" key="1">
    <citation type="submission" date="2021-02" db="EMBL/GenBank/DDBJ databases">
        <title>Paenibacillus tianjinensis sp. nov.</title>
        <authorList>
            <person name="Liu H."/>
        </authorList>
    </citation>
    <scope>NUCLEOTIDE SEQUENCE [LARGE SCALE GENOMIC DNA]</scope>
    <source>
        <strain evidence="1 2">TB2019</strain>
    </source>
</reference>
<proteinExistence type="predicted"/>
<accession>A0ABX7L5N4</accession>
<keyword evidence="2" id="KW-1185">Reference proteome</keyword>
<sequence length="159" mass="18675">MNTYLMELVKTKQSKISTLSDEETRAYKTGLQMLALSVCEEFFDIPPISNDRFSDSGLFYEITYFDSEQLWTSENQRTLLVVYDTIKNKSSYCPLRIDFKFKFTEDSVDYWLYAYDQSGERTVKWVLVAKEGTDNYTTIHKHETVKLSELIGYSNEELI</sequence>
<name>A0ABX7L5N4_9BACL</name>